<protein>
    <recommendedName>
        <fullName evidence="4">DUF937 domain-containing protein</fullName>
    </recommendedName>
</protein>
<evidence type="ECO:0000256" key="1">
    <source>
        <dbReference type="SAM" id="MobiDB-lite"/>
    </source>
</evidence>
<dbReference type="Pfam" id="PF06078">
    <property type="entry name" value="DUF937"/>
    <property type="match status" value="1"/>
</dbReference>
<name>A0ABV2KKT3_9HYPH</name>
<gene>
    <name evidence="2" type="ORF">ABID44_002008</name>
</gene>
<dbReference type="Proteomes" id="UP001549143">
    <property type="component" value="Unassembled WGS sequence"/>
</dbReference>
<feature type="compositionally biased region" description="Low complexity" evidence="1">
    <location>
        <begin position="250"/>
        <end position="261"/>
    </location>
</feature>
<comment type="caution">
    <text evidence="2">The sequence shown here is derived from an EMBL/GenBank/DDBJ whole genome shotgun (WGS) entry which is preliminary data.</text>
</comment>
<accession>A0ABV2KKT3</accession>
<dbReference type="InterPro" id="IPR009282">
    <property type="entry name" value="DUF937"/>
</dbReference>
<sequence>MQNLFEMLARAQNGQGMEALAKQFNLSQQQAQAAVEALLPAFSQGLKRNTADPYGVGGFLSALASGQHAKYFEDASRAFSPQGVEEGNGILGHLFGSKDLSRAVAAQAAQATGLGQQLLQQMLPVIASMIMGGLFKQSTGQIQAAGGFGDNPLGQIIEEMMKQSGAGQAAPRQRQAPQDGGAGNPLGDNPFGKILQDMFGGGQASPQTRQQTQNPARNPAGNPWGDTPWGKILTDMLGGGAQGTPESDPQPRSQTPPQQRQANPGGKAKNPYDDLFGQMFETGSRQRDDYQKGMESVFDQFLRGMDRNR</sequence>
<proteinExistence type="predicted"/>
<dbReference type="RefSeq" id="WP_354151558.1">
    <property type="nucleotide sequence ID" value="NZ_JBEPMN010000006.1"/>
</dbReference>
<dbReference type="EMBL" id="JBEPMN010000006">
    <property type="protein sequence ID" value="MET3661680.1"/>
    <property type="molecule type" value="Genomic_DNA"/>
</dbReference>
<keyword evidence="3" id="KW-1185">Reference proteome</keyword>
<reference evidence="2 3" key="1">
    <citation type="submission" date="2024-06" db="EMBL/GenBank/DDBJ databases">
        <title>Genomic Encyclopedia of Type Strains, Phase IV (KMG-IV): sequencing the most valuable type-strain genomes for metagenomic binning, comparative biology and taxonomic classification.</title>
        <authorList>
            <person name="Goeker M."/>
        </authorList>
    </citation>
    <scope>NUCLEOTIDE SEQUENCE [LARGE SCALE GENOMIC DNA]</scope>
    <source>
        <strain evidence="2 3">DSM 19730</strain>
    </source>
</reference>
<evidence type="ECO:0000313" key="3">
    <source>
        <dbReference type="Proteomes" id="UP001549143"/>
    </source>
</evidence>
<feature type="region of interest" description="Disordered" evidence="1">
    <location>
        <begin position="163"/>
        <end position="293"/>
    </location>
</feature>
<evidence type="ECO:0008006" key="4">
    <source>
        <dbReference type="Google" id="ProtNLM"/>
    </source>
</evidence>
<organism evidence="2 3">
    <name type="scientific">Aquamicrobium ahrensii</name>
    <dbReference type="NCBI Taxonomy" id="469551"/>
    <lineage>
        <taxon>Bacteria</taxon>
        <taxon>Pseudomonadati</taxon>
        <taxon>Pseudomonadota</taxon>
        <taxon>Alphaproteobacteria</taxon>
        <taxon>Hyphomicrobiales</taxon>
        <taxon>Phyllobacteriaceae</taxon>
        <taxon>Aquamicrobium</taxon>
    </lineage>
</organism>
<evidence type="ECO:0000313" key="2">
    <source>
        <dbReference type="EMBL" id="MET3661680.1"/>
    </source>
</evidence>
<feature type="compositionally biased region" description="Polar residues" evidence="1">
    <location>
        <begin position="204"/>
        <end position="216"/>
    </location>
</feature>
<feature type="compositionally biased region" description="Low complexity" evidence="1">
    <location>
        <begin position="165"/>
        <end position="178"/>
    </location>
</feature>